<comment type="caution">
    <text evidence="1">The sequence shown here is derived from an EMBL/GenBank/DDBJ whole genome shotgun (WGS) entry which is preliminary data.</text>
</comment>
<evidence type="ECO:0000313" key="1">
    <source>
        <dbReference type="EMBL" id="TDS12276.1"/>
    </source>
</evidence>
<gene>
    <name evidence="1" type="ORF">B0I21_106133</name>
</gene>
<sequence length="65" mass="7472">MCKLSLAHLHCCHLKSRIRTPHLVVALKNQWHLYGVGHSHTRQYKGAISTAQLFCVIECILDDYL</sequence>
<accession>A0A4R7D0J2</accession>
<keyword evidence="2" id="KW-1185">Reference proteome</keyword>
<dbReference type="Proteomes" id="UP000294752">
    <property type="component" value="Unassembled WGS sequence"/>
</dbReference>
<dbReference type="AlphaFoldDB" id="A0A4R7D0J2"/>
<reference evidence="1 2" key="1">
    <citation type="submission" date="2019-03" db="EMBL/GenBank/DDBJ databases">
        <title>Genomic Encyclopedia of Type Strains, Phase III (KMG-III): the genomes of soil and plant-associated and newly described type strains.</title>
        <authorList>
            <person name="Whitman W."/>
        </authorList>
    </citation>
    <scope>NUCLEOTIDE SEQUENCE [LARGE SCALE GENOMIC DNA]</scope>
    <source>
        <strain evidence="1 2">CGMCC 1.12801</strain>
    </source>
</reference>
<proteinExistence type="predicted"/>
<dbReference type="EMBL" id="SNZV01000006">
    <property type="protein sequence ID" value="TDS12276.1"/>
    <property type="molecule type" value="Genomic_DNA"/>
</dbReference>
<name>A0A4R7D0J2_9SPHI</name>
<organism evidence="1 2">
    <name type="scientific">Sphingobacterium paludis</name>
    <dbReference type="NCBI Taxonomy" id="1476465"/>
    <lineage>
        <taxon>Bacteria</taxon>
        <taxon>Pseudomonadati</taxon>
        <taxon>Bacteroidota</taxon>
        <taxon>Sphingobacteriia</taxon>
        <taxon>Sphingobacteriales</taxon>
        <taxon>Sphingobacteriaceae</taxon>
        <taxon>Sphingobacterium</taxon>
    </lineage>
</organism>
<evidence type="ECO:0000313" key="2">
    <source>
        <dbReference type="Proteomes" id="UP000294752"/>
    </source>
</evidence>
<protein>
    <submittedName>
        <fullName evidence="1">Uncharacterized protein</fullName>
    </submittedName>
</protein>